<protein>
    <recommendedName>
        <fullName evidence="1">non-specific serine/threonine protein kinase</fullName>
        <ecNumber evidence="1">2.7.11.1</ecNumber>
    </recommendedName>
</protein>
<dbReference type="RefSeq" id="WP_344785229.1">
    <property type="nucleotide sequence ID" value="NZ_BAABAF010000014.1"/>
</dbReference>
<dbReference type="Gene3D" id="3.30.200.20">
    <property type="entry name" value="Phosphorylase Kinase, domain 1"/>
    <property type="match status" value="1"/>
</dbReference>
<name>A0ABP7H3C6_9MICO</name>
<comment type="caution">
    <text evidence="8">The sequence shown here is derived from an EMBL/GenBank/DDBJ whole genome shotgun (WGS) entry which is preliminary data.</text>
</comment>
<evidence type="ECO:0000256" key="6">
    <source>
        <dbReference type="ARBA" id="ARBA00022840"/>
    </source>
</evidence>
<feature type="domain" description="Protein kinase" evidence="7">
    <location>
        <begin position="8"/>
        <end position="289"/>
    </location>
</feature>
<dbReference type="InterPro" id="IPR011009">
    <property type="entry name" value="Kinase-like_dom_sf"/>
</dbReference>
<evidence type="ECO:0000256" key="5">
    <source>
        <dbReference type="ARBA" id="ARBA00022777"/>
    </source>
</evidence>
<dbReference type="PANTHER" id="PTHR43289">
    <property type="entry name" value="MITOGEN-ACTIVATED PROTEIN KINASE KINASE KINASE 20-RELATED"/>
    <property type="match status" value="1"/>
</dbReference>
<sequence>MSSPNERYEILDVFGAPTEHAIVGRGRDLTTGIECAVKMRRGAGNVERRFTREVEAMRAASGPNVMPVIDVDPDGEWYTMPIASGELTPAIKGLSLSDREELALAVVRAVAHGLRNFHMEGRVHRDLKPQNILWLDDNNGARWVVSDFGVARNAPGSTTAELTRQGNLVGTERWAAPEQHADAHSATPRTDVYSLGAIVGWIMTGELPTPVYVPLPSERYRTVVTRATRRAPGQRYPTVDDMLQAIERELEGGSGPLSTQLERLLNDPLDVKAFNDFALAHRGNGALFLPELRRIERSTVNTWFDADPEGMTQFAESMCDLLKDGQDVGGLQREGLRPPLLWLLDVLRHLVRQRRLDLAESLANALFTAAEACDQYPVGDAIARWLKALSHESAVQAMLNAVVASSTESYVHSILENDWNEPSSTTLRRWML</sequence>
<keyword evidence="5" id="KW-0418">Kinase</keyword>
<dbReference type="SUPFAM" id="SSF56112">
    <property type="entry name" value="Protein kinase-like (PK-like)"/>
    <property type="match status" value="1"/>
</dbReference>
<dbReference type="SMART" id="SM00220">
    <property type="entry name" value="S_TKc"/>
    <property type="match status" value="1"/>
</dbReference>
<dbReference type="Proteomes" id="UP001500540">
    <property type="component" value="Unassembled WGS sequence"/>
</dbReference>
<dbReference type="Gene3D" id="1.10.510.10">
    <property type="entry name" value="Transferase(Phosphotransferase) domain 1"/>
    <property type="match status" value="1"/>
</dbReference>
<keyword evidence="2" id="KW-0723">Serine/threonine-protein kinase</keyword>
<keyword evidence="6" id="KW-0067">ATP-binding</keyword>
<evidence type="ECO:0000256" key="3">
    <source>
        <dbReference type="ARBA" id="ARBA00022679"/>
    </source>
</evidence>
<dbReference type="CDD" id="cd14014">
    <property type="entry name" value="STKc_PknB_like"/>
    <property type="match status" value="1"/>
</dbReference>
<accession>A0ABP7H3C6</accession>
<dbReference type="PANTHER" id="PTHR43289:SF6">
    <property type="entry name" value="SERINE_THREONINE-PROTEIN KINASE NEKL-3"/>
    <property type="match status" value="1"/>
</dbReference>
<evidence type="ECO:0000256" key="4">
    <source>
        <dbReference type="ARBA" id="ARBA00022741"/>
    </source>
</evidence>
<dbReference type="EMBL" id="BAABAF010000014">
    <property type="protein sequence ID" value="GAA3777316.1"/>
    <property type="molecule type" value="Genomic_DNA"/>
</dbReference>
<evidence type="ECO:0000256" key="1">
    <source>
        <dbReference type="ARBA" id="ARBA00012513"/>
    </source>
</evidence>
<evidence type="ECO:0000313" key="9">
    <source>
        <dbReference type="Proteomes" id="UP001500540"/>
    </source>
</evidence>
<dbReference type="PROSITE" id="PS50011">
    <property type="entry name" value="PROTEIN_KINASE_DOM"/>
    <property type="match status" value="1"/>
</dbReference>
<keyword evidence="9" id="KW-1185">Reference proteome</keyword>
<dbReference type="InterPro" id="IPR000719">
    <property type="entry name" value="Prot_kinase_dom"/>
</dbReference>
<evidence type="ECO:0000313" key="8">
    <source>
        <dbReference type="EMBL" id="GAA3777316.1"/>
    </source>
</evidence>
<gene>
    <name evidence="8" type="ORF">GCM10022240_30880</name>
</gene>
<evidence type="ECO:0000256" key="2">
    <source>
        <dbReference type="ARBA" id="ARBA00022527"/>
    </source>
</evidence>
<keyword evidence="3" id="KW-0808">Transferase</keyword>
<dbReference type="EC" id="2.7.11.1" evidence="1"/>
<reference evidence="9" key="1">
    <citation type="journal article" date="2019" name="Int. J. Syst. Evol. Microbiol.">
        <title>The Global Catalogue of Microorganisms (GCM) 10K type strain sequencing project: providing services to taxonomists for standard genome sequencing and annotation.</title>
        <authorList>
            <consortium name="The Broad Institute Genomics Platform"/>
            <consortium name="The Broad Institute Genome Sequencing Center for Infectious Disease"/>
            <person name="Wu L."/>
            <person name="Ma J."/>
        </authorList>
    </citation>
    <scope>NUCLEOTIDE SEQUENCE [LARGE SCALE GENOMIC DNA]</scope>
    <source>
        <strain evidence="9">JCM 16950</strain>
    </source>
</reference>
<keyword evidence="4" id="KW-0547">Nucleotide-binding</keyword>
<proteinExistence type="predicted"/>
<evidence type="ECO:0000259" key="7">
    <source>
        <dbReference type="PROSITE" id="PS50011"/>
    </source>
</evidence>
<dbReference type="Pfam" id="PF00069">
    <property type="entry name" value="Pkinase"/>
    <property type="match status" value="1"/>
</dbReference>
<organism evidence="8 9">
    <name type="scientific">Microbacterium kribbense</name>
    <dbReference type="NCBI Taxonomy" id="433645"/>
    <lineage>
        <taxon>Bacteria</taxon>
        <taxon>Bacillati</taxon>
        <taxon>Actinomycetota</taxon>
        <taxon>Actinomycetes</taxon>
        <taxon>Micrococcales</taxon>
        <taxon>Microbacteriaceae</taxon>
        <taxon>Microbacterium</taxon>
    </lineage>
</organism>